<accession>A0A8H5GJB5</accession>
<feature type="region of interest" description="Disordered" evidence="1">
    <location>
        <begin position="946"/>
        <end position="968"/>
    </location>
</feature>
<dbReference type="InterPro" id="IPR045153">
    <property type="entry name" value="Est1/Ebs1-like"/>
</dbReference>
<evidence type="ECO:0000256" key="1">
    <source>
        <dbReference type="SAM" id="MobiDB-lite"/>
    </source>
</evidence>
<dbReference type="SUPFAM" id="SSF48452">
    <property type="entry name" value="TPR-like"/>
    <property type="match status" value="1"/>
</dbReference>
<dbReference type="Gene3D" id="1.25.40.10">
    <property type="entry name" value="Tetratricopeptide repeat domain"/>
    <property type="match status" value="1"/>
</dbReference>
<dbReference type="GO" id="GO:0000184">
    <property type="term" value="P:nuclear-transcribed mRNA catabolic process, nonsense-mediated decay"/>
    <property type="evidence" value="ECO:0007669"/>
    <property type="project" value="TreeGrafter"/>
</dbReference>
<dbReference type="Pfam" id="PF10373">
    <property type="entry name" value="EST1_DNA_bind"/>
    <property type="match status" value="1"/>
</dbReference>
<dbReference type="PANTHER" id="PTHR15696">
    <property type="entry name" value="SMG-7 SUPPRESSOR WITH MORPHOLOGICAL EFFECT ON GENITALIA PROTEIN 7"/>
    <property type="match status" value="1"/>
</dbReference>
<dbReference type="CDD" id="cd09880">
    <property type="entry name" value="PIN_Smg5-6-like"/>
    <property type="match status" value="1"/>
</dbReference>
<organism evidence="3 4">
    <name type="scientific">Tetrapyrgos nigripes</name>
    <dbReference type="NCBI Taxonomy" id="182062"/>
    <lineage>
        <taxon>Eukaryota</taxon>
        <taxon>Fungi</taxon>
        <taxon>Dikarya</taxon>
        <taxon>Basidiomycota</taxon>
        <taxon>Agaricomycotina</taxon>
        <taxon>Agaricomycetes</taxon>
        <taxon>Agaricomycetidae</taxon>
        <taxon>Agaricales</taxon>
        <taxon>Marasmiineae</taxon>
        <taxon>Marasmiaceae</taxon>
        <taxon>Tetrapyrgos</taxon>
    </lineage>
</organism>
<dbReference type="GO" id="GO:0042162">
    <property type="term" value="F:telomeric DNA binding"/>
    <property type="evidence" value="ECO:0007669"/>
    <property type="project" value="TreeGrafter"/>
</dbReference>
<dbReference type="GO" id="GO:0005697">
    <property type="term" value="C:telomerase holoenzyme complex"/>
    <property type="evidence" value="ECO:0007669"/>
    <property type="project" value="TreeGrafter"/>
</dbReference>
<feature type="region of interest" description="Disordered" evidence="1">
    <location>
        <begin position="633"/>
        <end position="657"/>
    </location>
</feature>
<dbReference type="OrthoDB" id="2017974at2759"/>
<reference evidence="3 4" key="1">
    <citation type="journal article" date="2020" name="ISME J.">
        <title>Uncovering the hidden diversity of litter-decomposition mechanisms in mushroom-forming fungi.</title>
        <authorList>
            <person name="Floudas D."/>
            <person name="Bentzer J."/>
            <person name="Ahren D."/>
            <person name="Johansson T."/>
            <person name="Persson P."/>
            <person name="Tunlid A."/>
        </authorList>
    </citation>
    <scope>NUCLEOTIDE SEQUENCE [LARGE SCALE GENOMIC DNA]</scope>
    <source>
        <strain evidence="3 4">CBS 291.85</strain>
    </source>
</reference>
<dbReference type="Gene3D" id="3.40.50.1010">
    <property type="entry name" value="5'-nuclease"/>
    <property type="match status" value="1"/>
</dbReference>
<protein>
    <recommendedName>
        <fullName evidence="2">PIN domain-containing protein</fullName>
    </recommendedName>
</protein>
<feature type="domain" description="PIN" evidence="2">
    <location>
        <begin position="977"/>
        <end position="1126"/>
    </location>
</feature>
<feature type="region of interest" description="Disordered" evidence="1">
    <location>
        <begin position="1"/>
        <end position="223"/>
    </location>
</feature>
<feature type="compositionally biased region" description="Acidic residues" evidence="1">
    <location>
        <begin position="804"/>
        <end position="826"/>
    </location>
</feature>
<dbReference type="InterPro" id="IPR002716">
    <property type="entry name" value="PIN_dom"/>
</dbReference>
<feature type="compositionally biased region" description="Polar residues" evidence="1">
    <location>
        <begin position="79"/>
        <end position="101"/>
    </location>
</feature>
<dbReference type="AlphaFoldDB" id="A0A8H5GJB5"/>
<dbReference type="EMBL" id="JAACJM010000026">
    <property type="protein sequence ID" value="KAF5365760.1"/>
    <property type="molecule type" value="Genomic_DNA"/>
</dbReference>
<evidence type="ECO:0000259" key="2">
    <source>
        <dbReference type="SMART" id="SM00670"/>
    </source>
</evidence>
<dbReference type="Pfam" id="PF13638">
    <property type="entry name" value="PIN_4"/>
    <property type="match status" value="1"/>
</dbReference>
<dbReference type="SMART" id="SM00670">
    <property type="entry name" value="PINc"/>
    <property type="match status" value="1"/>
</dbReference>
<dbReference type="InterPro" id="IPR029060">
    <property type="entry name" value="PIN-like_dom_sf"/>
</dbReference>
<name>A0A8H5GJB5_9AGAR</name>
<comment type="caution">
    <text evidence="3">The sequence shown here is derived from an EMBL/GenBank/DDBJ whole genome shotgun (WGS) entry which is preliminary data.</text>
</comment>
<evidence type="ECO:0000313" key="4">
    <source>
        <dbReference type="Proteomes" id="UP000559256"/>
    </source>
</evidence>
<evidence type="ECO:0000313" key="3">
    <source>
        <dbReference type="EMBL" id="KAF5365760.1"/>
    </source>
</evidence>
<dbReference type="Proteomes" id="UP000559256">
    <property type="component" value="Unassembled WGS sequence"/>
</dbReference>
<dbReference type="PANTHER" id="PTHR15696:SF0">
    <property type="entry name" value="TELOMERASE-BINDING PROTEIN EST1A"/>
    <property type="match status" value="1"/>
</dbReference>
<proteinExistence type="predicted"/>
<dbReference type="InterPro" id="IPR018834">
    <property type="entry name" value="DNA/RNA-bd_Est1-type"/>
</dbReference>
<feature type="compositionally biased region" description="Basic and acidic residues" evidence="1">
    <location>
        <begin position="45"/>
        <end position="54"/>
    </location>
</feature>
<dbReference type="GO" id="GO:0070034">
    <property type="term" value="F:telomerase RNA binding"/>
    <property type="evidence" value="ECO:0007669"/>
    <property type="project" value="TreeGrafter"/>
</dbReference>
<sequence>MHVPNGQQSDPNRLKRPKHHDAQPQPTDIDQRLIALKRRSAVGTRQKEREKPERPTPPSPQVIISRPPEADPDDFSRRLNISSSPTPRAAQPSSRQNQPTKLYNPERDPIPTMRRTAEPEPMSDSPPPRNANAMSRDRNPAARQLFDPRKDDPVRFAVLARPQPGQRPMPTPKSSGEYISASSTSSYAPSQASSSFTLSSNTDGSSASSALFEHSRPSDEAPGNMFAQQLKKLYRSITNLEAKIKQEDADVLDDDSGESGRKIIKSKSSPEDEEVDKDKWLKQIDDHKKLVETIHNMLELSLAPSVPASLRNIPTKYNIIGRLWLFGFQRLLESLRQASLSSSLALEHLQDFIYYAYTFYTGLLEEPPLAAFKSNWLEALGDLARYMMAVAAMVTGGIGSGSALTAANVSEATSADQTDKLSVPLVDDSKSSNGAIAARIDDSPSPSVGPAAARALEVEPEKERWRTIARGWYATGITDQPGTGKLHHHLGLLSRDADGEVLRSVYHFVKSMITLHTFPTSREKILLIWSPTAQARRQLPDAGVTDLFVLLHGMLFTNIQLDDFQSTLSRFMERLHIEGAEEREWIMMAIINIGAVLEYGKPTGILRRAGCFGSRDLGPSGMAMKVMAKKEAARRDEDMDVDEEPTSQGAAQVPETDIDPSDLPIPFKLALQLTFTMLSHVLRRPSRKASPFARSKLNPYLTVLVTFLATVLKHKKTLELLERSVPWEDMVSFFATVPRNIMASQGLSSPVSMPSDGERWSRLTSGCAPPLPEDWCIRGMEWVGRMVFERGYWKSGEDRKAEIEVLDDTEAGEMTDGHIEDDDDEDKNSSGNASQTKKRWIRIIRSAVGLAGIVDGLTWVEGTREWRVDGVLSEKAKIWREEEQRAREEEERRRLGTGWADDSMDIDADTGEENSEESDDQDENDSEDIKELKARRRYLRNLLHSAGQAPPSTRRAPRGPRSEATSRSPLSILPGYTVLIVDTNILLSSLSMFASLVECMHWTVLVPLPVIMELDGLKANTSQQLGEAAENALTYISSHIRSHSMSLKVQTSKGNYLTTLNVRTEDVDFTSGNAERNMDDLILKAAIWHDEHWVDRSAMLKSDGITRNVSNPVKVVLLSLDRNLRLKARSRQLPAASEKDLAALLTTGT</sequence>
<feature type="region of interest" description="Disordered" evidence="1">
    <location>
        <begin position="804"/>
        <end position="835"/>
    </location>
</feature>
<feature type="compositionally biased region" description="Low complexity" evidence="1">
    <location>
        <begin position="174"/>
        <end position="209"/>
    </location>
</feature>
<feature type="compositionally biased region" description="Basic and acidic residues" evidence="1">
    <location>
        <begin position="135"/>
        <end position="154"/>
    </location>
</feature>
<feature type="compositionally biased region" description="Basic and acidic residues" evidence="1">
    <location>
        <begin position="881"/>
        <end position="894"/>
    </location>
</feature>
<feature type="region of interest" description="Disordered" evidence="1">
    <location>
        <begin position="881"/>
        <end position="928"/>
    </location>
</feature>
<gene>
    <name evidence="3" type="ORF">D9758_003172</name>
</gene>
<dbReference type="GO" id="GO:0004540">
    <property type="term" value="F:RNA nuclease activity"/>
    <property type="evidence" value="ECO:0007669"/>
    <property type="project" value="UniProtKB-ARBA"/>
</dbReference>
<keyword evidence="4" id="KW-1185">Reference proteome</keyword>
<feature type="compositionally biased region" description="Acidic residues" evidence="1">
    <location>
        <begin position="902"/>
        <end position="926"/>
    </location>
</feature>
<feature type="region of interest" description="Disordered" evidence="1">
    <location>
        <begin position="251"/>
        <end position="270"/>
    </location>
</feature>
<dbReference type="SUPFAM" id="SSF88723">
    <property type="entry name" value="PIN domain-like"/>
    <property type="match status" value="1"/>
</dbReference>
<feature type="compositionally biased region" description="Polar residues" evidence="1">
    <location>
        <begin position="1"/>
        <end position="11"/>
    </location>
</feature>
<dbReference type="InterPro" id="IPR011990">
    <property type="entry name" value="TPR-like_helical_dom_sf"/>
</dbReference>
<feature type="region of interest" description="Disordered" evidence="1">
    <location>
        <begin position="745"/>
        <end position="765"/>
    </location>
</feature>